<dbReference type="SUPFAM" id="SSF50978">
    <property type="entry name" value="WD40 repeat-like"/>
    <property type="match status" value="1"/>
</dbReference>
<name>A0A3B1E7I5_9ZZZZ</name>
<dbReference type="EMBL" id="UOYO01000040">
    <property type="protein sequence ID" value="VAY87991.1"/>
    <property type="molecule type" value="Genomic_DNA"/>
</dbReference>
<reference evidence="1" key="1">
    <citation type="submission" date="2018-10" db="EMBL/GenBank/DDBJ databases">
        <authorList>
            <person name="Aoki K."/>
        </authorList>
    </citation>
    <scope>NUCLEOTIDE SEQUENCE</scope>
</reference>
<gene>
    <name evidence="1" type="ORF">MNB_ARC-1_1263</name>
</gene>
<organism evidence="1">
    <name type="scientific">hydrothermal vent metagenome</name>
    <dbReference type="NCBI Taxonomy" id="652676"/>
    <lineage>
        <taxon>unclassified sequences</taxon>
        <taxon>metagenomes</taxon>
        <taxon>ecological metagenomes</taxon>
    </lineage>
</organism>
<dbReference type="PROSITE" id="PS51257">
    <property type="entry name" value="PROKAR_LIPOPROTEIN"/>
    <property type="match status" value="1"/>
</dbReference>
<evidence type="ECO:0000313" key="1">
    <source>
        <dbReference type="EMBL" id="VAY87991.1"/>
    </source>
</evidence>
<dbReference type="AlphaFoldDB" id="A0A3B1E7I5"/>
<keyword evidence="1" id="KW-0449">Lipoprotein</keyword>
<sequence>MFKIFLYSYSILILFVGCSSKQYFEPKQDTKQYSGQSKSIEYYIKQSNKNGATLFNYKIITDDGISNYSLPKGYHLLNKTKDTIIASNNTKRLLLKSRDKETILLFTKNIISATLHDNLLALIFENNSLGVFDISLQKFKLKEYQQVSILNDHRIASPIFLTNIILFPTLNGTVVIVDNQNFRIIKTITIDPASQINNIIFLKTIDDTMLVATPNKIFTLYNDNVYKKEYKIKDIIINNKYLFVATLNGEIIKLDLSLNELVKRKFKFAKIHLLGFGTKLYALESNGFLISLNDDFSTINIFKFPFDNSKKTVYLNNRLYFDNKYIELK</sequence>
<dbReference type="InterPro" id="IPR036322">
    <property type="entry name" value="WD40_repeat_dom_sf"/>
</dbReference>
<accession>A0A3B1E7I5</accession>
<protein>
    <submittedName>
        <fullName evidence="1">Lipoprotein</fullName>
    </submittedName>
</protein>
<proteinExistence type="predicted"/>